<dbReference type="InterPro" id="IPR036736">
    <property type="entry name" value="ACP-like_sf"/>
</dbReference>
<dbReference type="RefSeq" id="WP_038090873.1">
    <property type="nucleotide sequence ID" value="NZ_JMIR01000025.1"/>
</dbReference>
<dbReference type="InterPro" id="IPR009081">
    <property type="entry name" value="PP-bd_ACP"/>
</dbReference>
<accession>A0A074LM90</accession>
<dbReference type="SUPFAM" id="SSF47336">
    <property type="entry name" value="ACP-like"/>
    <property type="match status" value="1"/>
</dbReference>
<dbReference type="EMBL" id="JMIR01000025">
    <property type="protein sequence ID" value="KEO82229.1"/>
    <property type="molecule type" value="Genomic_DNA"/>
</dbReference>
<evidence type="ECO:0000313" key="3">
    <source>
        <dbReference type="Proteomes" id="UP000027931"/>
    </source>
</evidence>
<reference evidence="2 3" key="1">
    <citation type="journal article" date="2013" name="Int. J. Syst. Evol. Microbiol.">
        <title>Tumebacillus flagellatus sp. nov., an alpha-amylase/pullulanase-producing bacterium isolated from cassava wastewater.</title>
        <authorList>
            <person name="Wang Q."/>
            <person name="Xie N."/>
            <person name="Qin Y."/>
            <person name="Shen N."/>
            <person name="Zhu J."/>
            <person name="Mi H."/>
            <person name="Huang R."/>
        </authorList>
    </citation>
    <scope>NUCLEOTIDE SEQUENCE [LARGE SCALE GENOMIC DNA]</scope>
    <source>
        <strain evidence="2 3">GST4</strain>
    </source>
</reference>
<keyword evidence="3" id="KW-1185">Reference proteome</keyword>
<proteinExistence type="predicted"/>
<dbReference type="PROSITE" id="PS50075">
    <property type="entry name" value="CARRIER"/>
    <property type="match status" value="1"/>
</dbReference>
<protein>
    <recommendedName>
        <fullName evidence="1">Carrier domain-containing protein</fullName>
    </recommendedName>
</protein>
<organism evidence="2 3">
    <name type="scientific">Tumebacillus flagellatus</name>
    <dbReference type="NCBI Taxonomy" id="1157490"/>
    <lineage>
        <taxon>Bacteria</taxon>
        <taxon>Bacillati</taxon>
        <taxon>Bacillota</taxon>
        <taxon>Bacilli</taxon>
        <taxon>Bacillales</taxon>
        <taxon>Alicyclobacillaceae</taxon>
        <taxon>Tumebacillus</taxon>
    </lineage>
</organism>
<name>A0A074LM90_9BACL</name>
<gene>
    <name evidence="2" type="ORF">EL26_16390</name>
</gene>
<dbReference type="Pfam" id="PF00550">
    <property type="entry name" value="PP-binding"/>
    <property type="match status" value="1"/>
</dbReference>
<dbReference type="OrthoDB" id="9804551at2"/>
<evidence type="ECO:0000259" key="1">
    <source>
        <dbReference type="PROSITE" id="PS50075"/>
    </source>
</evidence>
<dbReference type="Gene3D" id="1.10.1200.10">
    <property type="entry name" value="ACP-like"/>
    <property type="match status" value="1"/>
</dbReference>
<dbReference type="eggNOG" id="COG0236">
    <property type="taxonomic scope" value="Bacteria"/>
</dbReference>
<feature type="domain" description="Carrier" evidence="1">
    <location>
        <begin position="4"/>
        <end position="82"/>
    </location>
</feature>
<dbReference type="Proteomes" id="UP000027931">
    <property type="component" value="Unassembled WGS sequence"/>
</dbReference>
<dbReference type="STRING" id="1157490.EL26_16390"/>
<comment type="caution">
    <text evidence="2">The sequence shown here is derived from an EMBL/GenBank/DDBJ whole genome shotgun (WGS) entry which is preliminary data.</text>
</comment>
<dbReference type="AlphaFoldDB" id="A0A074LM90"/>
<evidence type="ECO:0000313" key="2">
    <source>
        <dbReference type="EMBL" id="KEO82229.1"/>
    </source>
</evidence>
<sequence>MTAATLETQVKECIIARLDLDVTADEIEDAAPLFGEGLGLDSIDALELVIAIGKQFDVTIGDDDMDIFQSVNRICEFIRANRPEL</sequence>